<comment type="caution">
    <text evidence="1">The sequence shown here is derived from an EMBL/GenBank/DDBJ whole genome shotgun (WGS) entry which is preliminary data.</text>
</comment>
<keyword evidence="2" id="KW-1185">Reference proteome</keyword>
<evidence type="ECO:0000313" key="1">
    <source>
        <dbReference type="EMBL" id="KAJ2811286.1"/>
    </source>
</evidence>
<accession>A0ACC1LKE7</accession>
<dbReference type="EMBL" id="JANBUP010000483">
    <property type="protein sequence ID" value="KAJ2811286.1"/>
    <property type="molecule type" value="Genomic_DNA"/>
</dbReference>
<protein>
    <submittedName>
        <fullName evidence="1">Target of rapamycin complex 1 subunit kog1</fullName>
    </submittedName>
</protein>
<dbReference type="Proteomes" id="UP001140096">
    <property type="component" value="Unassembled WGS sequence"/>
</dbReference>
<proteinExistence type="predicted"/>
<evidence type="ECO:0000313" key="2">
    <source>
        <dbReference type="Proteomes" id="UP001140096"/>
    </source>
</evidence>
<sequence length="511" mass="54659">RFAGAESQRRVAAVAAAWRAWGQRELRERVCASTLVDWAGAHFTEFDISLFANVSGPLRGSAALVESRERLRRAERMEASARAMGLGAGQMKWVDVTAVAAGARHASAALLHPLEPHAVVATRLGSVFVYDWESRAQVGQWDIGPRGGHYREAVDVRALHLVNPLGQAKLLVGTADGMVRIFASHAPNFELPAGASAVAFPRPRLLTAFMALPWVSPQVSAAAAPVLASTVTSNQRMRALQQQQHLVLPLPQTHGDLVGEGCGLVTAWSQRSGVLFAGGNDKEIRIWDITAEMCIEEIAVAPLGGVTCVGHDGVSGNIFATGSTAGVVRVMDRRMDARTSPVANWREHAPSRIRNVVMRAGHTEVVSASAAGEVKYWDLRHRESVYTLDGTHTGQSLRHMLAHEHAPVTLTASDATVKLWNQRGNNIGVVTSGEHSYGSAASYMKSLAGYGPKAHAVSVSAVAMHSYLPVALMVTDDGRVSYIQPKKQASAVRGGSNRPPSLAGMRTSSLI</sequence>
<organism evidence="1 2">
    <name type="scientific">Coemansia furcata</name>
    <dbReference type="NCBI Taxonomy" id="417177"/>
    <lineage>
        <taxon>Eukaryota</taxon>
        <taxon>Fungi</taxon>
        <taxon>Fungi incertae sedis</taxon>
        <taxon>Zoopagomycota</taxon>
        <taxon>Kickxellomycotina</taxon>
        <taxon>Kickxellomycetes</taxon>
        <taxon>Kickxellales</taxon>
        <taxon>Kickxellaceae</taxon>
        <taxon>Coemansia</taxon>
    </lineage>
</organism>
<name>A0ACC1LKE7_9FUNG</name>
<feature type="non-terminal residue" evidence="1">
    <location>
        <position position="1"/>
    </location>
</feature>
<gene>
    <name evidence="1" type="primary">KOG1_1</name>
    <name evidence="1" type="ORF">H4S07_002155</name>
</gene>
<reference evidence="1" key="1">
    <citation type="submission" date="2022-07" db="EMBL/GenBank/DDBJ databases">
        <title>Phylogenomic reconstructions and comparative analyses of Kickxellomycotina fungi.</title>
        <authorList>
            <person name="Reynolds N.K."/>
            <person name="Stajich J.E."/>
            <person name="Barry K."/>
            <person name="Grigoriev I.V."/>
            <person name="Crous P."/>
            <person name="Smith M.E."/>
        </authorList>
    </citation>
    <scope>NUCLEOTIDE SEQUENCE</scope>
    <source>
        <strain evidence="1">CBS 102833</strain>
    </source>
</reference>